<reference evidence="1 2" key="1">
    <citation type="submission" date="2018-02" db="EMBL/GenBank/DDBJ databases">
        <title>The genomes of Aspergillus section Nigri reveals drivers in fungal speciation.</title>
        <authorList>
            <consortium name="DOE Joint Genome Institute"/>
            <person name="Vesth T.C."/>
            <person name="Nybo J."/>
            <person name="Theobald S."/>
            <person name="Brandl J."/>
            <person name="Frisvad J.C."/>
            <person name="Nielsen K.F."/>
            <person name="Lyhne E.K."/>
            <person name="Kogle M.E."/>
            <person name="Kuo A."/>
            <person name="Riley R."/>
            <person name="Clum A."/>
            <person name="Nolan M."/>
            <person name="Lipzen A."/>
            <person name="Salamov A."/>
            <person name="Henrissat B."/>
            <person name="Wiebenga A."/>
            <person name="De vries R.P."/>
            <person name="Grigoriev I.V."/>
            <person name="Mortensen U.H."/>
            <person name="Andersen M.R."/>
            <person name="Baker S.E."/>
        </authorList>
    </citation>
    <scope>NUCLEOTIDE SEQUENCE [LARGE SCALE GENOMIC DNA]</scope>
    <source>
        <strain evidence="1 2">CBS 707.79</strain>
    </source>
</reference>
<dbReference type="VEuPathDB" id="FungiDB:BO71DRAFT_435422"/>
<keyword evidence="2" id="KW-1185">Reference proteome</keyword>
<dbReference type="EMBL" id="KZ826067">
    <property type="protein sequence ID" value="PYH88766.1"/>
    <property type="molecule type" value="Genomic_DNA"/>
</dbReference>
<accession>A0A319CU56</accession>
<dbReference type="STRING" id="1448320.A0A319CU56"/>
<protein>
    <submittedName>
        <fullName evidence="1">Uncharacterized protein</fullName>
    </submittedName>
</protein>
<organism evidence="1 2">
    <name type="scientific">Aspergillus ellipticus CBS 707.79</name>
    <dbReference type="NCBI Taxonomy" id="1448320"/>
    <lineage>
        <taxon>Eukaryota</taxon>
        <taxon>Fungi</taxon>
        <taxon>Dikarya</taxon>
        <taxon>Ascomycota</taxon>
        <taxon>Pezizomycotina</taxon>
        <taxon>Eurotiomycetes</taxon>
        <taxon>Eurotiomycetidae</taxon>
        <taxon>Eurotiales</taxon>
        <taxon>Aspergillaceae</taxon>
        <taxon>Aspergillus</taxon>
        <taxon>Aspergillus subgen. Circumdati</taxon>
    </lineage>
</organism>
<gene>
    <name evidence="1" type="ORF">BO71DRAFT_435422</name>
</gene>
<evidence type="ECO:0000313" key="2">
    <source>
        <dbReference type="Proteomes" id="UP000247810"/>
    </source>
</evidence>
<sequence>MAVDGEDREDVEILLGRAPNLVLSTELLESVENSVASDWAIGQVAASTPPGNFTDDILRAAVENWNIFTKAGVEVSLTLKEVIRRAPSDLILSEETYNVVFESSSWVCQQVLQRWPSEYAITAGLQGEKQFEILMQLMPSIKISSAAIVSIRKDSNRRSRVHMVKAILDFQPETVVTEDMLLAVADSDSHYYCETELLHTLVQHEPHVHLTEEVLERVISSSRKDAIELLKVLSTRPRLEFNPVTLSLCIYDRLENFEEFKEKLSEALKRSKSFGLDEREMLDIMAECTPDSLGIVLSARPDAVAIERVIEQLVSKHNDTWEYAFESESFQLLLDRAGVSEAQRQSWILRFSDTRVQECDG</sequence>
<proteinExistence type="predicted"/>
<dbReference type="OrthoDB" id="7464126at2759"/>
<dbReference type="AlphaFoldDB" id="A0A319CU56"/>
<name>A0A319CU56_9EURO</name>
<dbReference type="Proteomes" id="UP000247810">
    <property type="component" value="Unassembled WGS sequence"/>
</dbReference>
<evidence type="ECO:0000313" key="1">
    <source>
        <dbReference type="EMBL" id="PYH88766.1"/>
    </source>
</evidence>